<evidence type="ECO:0008006" key="4">
    <source>
        <dbReference type="Google" id="ProtNLM"/>
    </source>
</evidence>
<comment type="caution">
    <text evidence="2">The sequence shown here is derived from an EMBL/GenBank/DDBJ whole genome shotgun (WGS) entry which is preliminary data.</text>
</comment>
<dbReference type="Pfam" id="PF03747">
    <property type="entry name" value="ADP_ribosyl_GH"/>
    <property type="match status" value="1"/>
</dbReference>
<dbReference type="PANTHER" id="PTHR16222:SF12">
    <property type="entry name" value="ADP-RIBOSYLGLYCOHYDROLASE-RELATED"/>
    <property type="match status" value="1"/>
</dbReference>
<evidence type="ECO:0000313" key="2">
    <source>
        <dbReference type="EMBL" id="CAK9101531.1"/>
    </source>
</evidence>
<gene>
    <name evidence="2" type="ORF">CCMP2556_LOCUS47862</name>
</gene>
<feature type="compositionally biased region" description="Low complexity" evidence="1">
    <location>
        <begin position="620"/>
        <end position="631"/>
    </location>
</feature>
<name>A0ABP0RQS6_9DINO</name>
<accession>A0ABP0RQS6</accession>
<dbReference type="InterPro" id="IPR036705">
    <property type="entry name" value="Ribosyl_crysJ1_sf"/>
</dbReference>
<dbReference type="EMBL" id="CAXAMN010026250">
    <property type="protein sequence ID" value="CAK9101531.1"/>
    <property type="molecule type" value="Genomic_DNA"/>
</dbReference>
<dbReference type="InterPro" id="IPR005502">
    <property type="entry name" value="Ribosyl_crysJ1"/>
</dbReference>
<keyword evidence="3" id="KW-1185">Reference proteome</keyword>
<protein>
    <recommendedName>
        <fullName evidence="4">ADP-ribosylglycohydrolase</fullName>
    </recommendedName>
</protein>
<reference evidence="2 3" key="1">
    <citation type="submission" date="2024-02" db="EMBL/GenBank/DDBJ databases">
        <authorList>
            <person name="Chen Y."/>
            <person name="Shah S."/>
            <person name="Dougan E. K."/>
            <person name="Thang M."/>
            <person name="Chan C."/>
        </authorList>
    </citation>
    <scope>NUCLEOTIDE SEQUENCE [LARGE SCALE GENOMIC DNA]</scope>
</reference>
<feature type="region of interest" description="Disordered" evidence="1">
    <location>
        <begin position="604"/>
        <end position="643"/>
    </location>
</feature>
<organism evidence="2 3">
    <name type="scientific">Durusdinium trenchii</name>
    <dbReference type="NCBI Taxonomy" id="1381693"/>
    <lineage>
        <taxon>Eukaryota</taxon>
        <taxon>Sar</taxon>
        <taxon>Alveolata</taxon>
        <taxon>Dinophyceae</taxon>
        <taxon>Suessiales</taxon>
        <taxon>Symbiodiniaceae</taxon>
        <taxon>Durusdinium</taxon>
    </lineage>
</organism>
<dbReference type="Proteomes" id="UP001642484">
    <property type="component" value="Unassembled WGS sequence"/>
</dbReference>
<proteinExistence type="predicted"/>
<dbReference type="Gene3D" id="1.10.4080.10">
    <property type="entry name" value="ADP-ribosylation/Crystallin J1"/>
    <property type="match status" value="1"/>
</dbReference>
<dbReference type="InterPro" id="IPR050792">
    <property type="entry name" value="ADP-ribosylglycohydrolase"/>
</dbReference>
<evidence type="ECO:0000313" key="3">
    <source>
        <dbReference type="Proteomes" id="UP001642484"/>
    </source>
</evidence>
<dbReference type="SUPFAM" id="SSF101478">
    <property type="entry name" value="ADP-ribosylglycohydrolase"/>
    <property type="match status" value="1"/>
</dbReference>
<dbReference type="PANTHER" id="PTHR16222">
    <property type="entry name" value="ADP-RIBOSYLGLYCOHYDROLASE"/>
    <property type="match status" value="1"/>
</dbReference>
<sequence>MWPFSLFGASKSRERRGGEKSRPVSLAEILLRLERLEATCLTSADSWTGESLCERSVLQPALQALESDAGCWRLLAAQAEKDPGCGSAISALLGLAIGDSVGGPLEFLPVTESFDEWDTNRPCVLQGGRDADGRLLYRHAYNRFQLKPGQWTDDTSMALCLADSLLVKTGYDGGDLRLRWHMWWFHGYCNAFRYDERRHGRSSVGLGGNVAKSLADVERHALRGGPVPEIYGSVANDAGNGSIMRLSPVPIAYHSHVDEAMRIAILQSRASHPSCDAAACCAFMAFFIVKAIAMHKSGGSPSADVRGFVGRAVEGFLASGFEEMKEWQDMEGCGRAEGAFRVRALLGSAPPSLKESNWDWKSPAPKIQQAITERLKGRRYNGHPIIDTYWGAYCMDGLAMALWALWHSKSFSESIMKAVNLLGDADTIGAICGQLAGALYGWRGLAGDSWGRMRLTELQRWDPFGEVGLRAALLYHHGPLRVLQVELRQKEGHPAVRVFDQPNDSAGRQTVGEIPSRSSAWQLMREGDFAQVVAEDAAGRCVEGWVGIKNVVRVTSVGTTAQPSNMDEGASFTAQEDPPSHSCPAYPTRRVSWYTVGERALLGSQKEPRCHPVRTRRPPDSSMGRGSSRRSLTTPPVSRRVGI</sequence>
<evidence type="ECO:0000256" key="1">
    <source>
        <dbReference type="SAM" id="MobiDB-lite"/>
    </source>
</evidence>
<feature type="region of interest" description="Disordered" evidence="1">
    <location>
        <begin position="560"/>
        <end position="583"/>
    </location>
</feature>